<dbReference type="Proteomes" id="UP000265862">
    <property type="component" value="Unassembled WGS sequence"/>
</dbReference>
<reference evidence="1 2" key="1">
    <citation type="submission" date="2018-07" db="EMBL/GenBank/DDBJ databases">
        <title>Genome sequences of six Lactobacillus spp. isolated from bumble bee guts.</title>
        <authorList>
            <person name="Motta E.V.S."/>
            <person name="Moran N.A."/>
        </authorList>
    </citation>
    <scope>NUCLEOTIDE SEQUENCE [LARGE SCALE GENOMIC DNA]</scope>
    <source>
        <strain evidence="1 2">OCC3</strain>
    </source>
</reference>
<evidence type="ECO:0000313" key="1">
    <source>
        <dbReference type="EMBL" id="RHW53732.1"/>
    </source>
</evidence>
<dbReference type="RefSeq" id="WP_118898250.1">
    <property type="nucleotide sequence ID" value="NZ_QOCV01000011.1"/>
</dbReference>
<sequence length="118" mass="14048">MKHKISISFVVLILLINLFIFAKPTTVNAANYKPYSYWIKRDLYNAKEHKAVLTKNIKIRKIRWHKEGVGHQYLAEKKWLKKGTHVKILANKQGGYYWALLGKYSNWVYPHKTANWFK</sequence>
<evidence type="ECO:0000313" key="2">
    <source>
        <dbReference type="Proteomes" id="UP000265862"/>
    </source>
</evidence>
<protein>
    <submittedName>
        <fullName evidence="1">Uncharacterized protein</fullName>
    </submittedName>
</protein>
<organism evidence="1 2">
    <name type="scientific">Lactobacillus bombicola</name>
    <dbReference type="NCBI Taxonomy" id="1505723"/>
    <lineage>
        <taxon>Bacteria</taxon>
        <taxon>Bacillati</taxon>
        <taxon>Bacillota</taxon>
        <taxon>Bacilli</taxon>
        <taxon>Lactobacillales</taxon>
        <taxon>Lactobacillaceae</taxon>
        <taxon>Lactobacillus</taxon>
    </lineage>
</organism>
<name>A0A396SP95_9LACO</name>
<accession>A0A396SP95</accession>
<dbReference type="EMBL" id="QOCV01000011">
    <property type="protein sequence ID" value="RHW53732.1"/>
    <property type="molecule type" value="Genomic_DNA"/>
</dbReference>
<gene>
    <name evidence="1" type="ORF">DS835_07275</name>
</gene>
<dbReference type="AlphaFoldDB" id="A0A396SP95"/>
<comment type="caution">
    <text evidence="1">The sequence shown here is derived from an EMBL/GenBank/DDBJ whole genome shotgun (WGS) entry which is preliminary data.</text>
</comment>
<proteinExistence type="predicted"/>